<feature type="domain" description="Response regulatory" evidence="9">
    <location>
        <begin position="1065"/>
        <end position="1179"/>
    </location>
</feature>
<dbReference type="SUPFAM" id="SSF63829">
    <property type="entry name" value="Calcium-dependent phosphotriesterase"/>
    <property type="match status" value="3"/>
</dbReference>
<organism evidence="10 11">
    <name type="scientific">Stenotrophomonas maltophilia</name>
    <name type="common">Pseudomonas maltophilia</name>
    <name type="synonym">Xanthomonas maltophilia</name>
    <dbReference type="NCBI Taxonomy" id="40324"/>
    <lineage>
        <taxon>Bacteria</taxon>
        <taxon>Pseudomonadati</taxon>
        <taxon>Pseudomonadota</taxon>
        <taxon>Gammaproteobacteria</taxon>
        <taxon>Lysobacterales</taxon>
        <taxon>Lysobacteraceae</taxon>
        <taxon>Stenotrophomonas</taxon>
        <taxon>Stenotrophomonas maltophilia group</taxon>
    </lineage>
</organism>
<dbReference type="InterPro" id="IPR005467">
    <property type="entry name" value="His_kinase_dom"/>
</dbReference>
<dbReference type="Gene3D" id="3.30.565.10">
    <property type="entry name" value="Histidine kinase-like ATPase, C-terminal domain"/>
    <property type="match status" value="1"/>
</dbReference>
<dbReference type="PRINTS" id="PR00344">
    <property type="entry name" value="BCTRLSENSOR"/>
</dbReference>
<evidence type="ECO:0000256" key="2">
    <source>
        <dbReference type="ARBA" id="ARBA00012438"/>
    </source>
</evidence>
<dbReference type="CDD" id="cd16922">
    <property type="entry name" value="HATPase_EvgS-ArcB-TorS-like"/>
    <property type="match status" value="1"/>
</dbReference>
<dbReference type="SUPFAM" id="SSF47384">
    <property type="entry name" value="Homodimeric domain of signal transducing histidine kinase"/>
    <property type="match status" value="1"/>
</dbReference>
<keyword evidence="4" id="KW-0808">Transferase</keyword>
<keyword evidence="3 7" id="KW-0597">Phosphoprotein</keyword>
<dbReference type="InterPro" id="IPR015943">
    <property type="entry name" value="WD40/YVTN_repeat-like_dom_sf"/>
</dbReference>
<evidence type="ECO:0000256" key="1">
    <source>
        <dbReference type="ARBA" id="ARBA00000085"/>
    </source>
</evidence>
<dbReference type="Gene3D" id="2.60.40.10">
    <property type="entry name" value="Immunoglobulins"/>
    <property type="match status" value="1"/>
</dbReference>
<dbReference type="FunFam" id="3.30.565.10:FF:000010">
    <property type="entry name" value="Sensor histidine kinase RcsC"/>
    <property type="match status" value="1"/>
</dbReference>
<evidence type="ECO:0000256" key="6">
    <source>
        <dbReference type="ARBA" id="ARBA00023012"/>
    </source>
</evidence>
<dbReference type="SUPFAM" id="SSF55874">
    <property type="entry name" value="ATPase domain of HSP90 chaperone/DNA topoisomerase II/histidine kinase"/>
    <property type="match status" value="1"/>
</dbReference>
<evidence type="ECO:0000256" key="4">
    <source>
        <dbReference type="ARBA" id="ARBA00022679"/>
    </source>
</evidence>
<dbReference type="Proteomes" id="UP000198157">
    <property type="component" value="Unassembled WGS sequence"/>
</dbReference>
<dbReference type="InterPro" id="IPR003661">
    <property type="entry name" value="HisK_dim/P_dom"/>
</dbReference>
<dbReference type="InterPro" id="IPR013783">
    <property type="entry name" value="Ig-like_fold"/>
</dbReference>
<dbReference type="SMART" id="SM00387">
    <property type="entry name" value="HATPase_c"/>
    <property type="match status" value="1"/>
</dbReference>
<protein>
    <recommendedName>
        <fullName evidence="2">histidine kinase</fullName>
        <ecNumber evidence="2">2.7.13.3</ecNumber>
    </recommendedName>
</protein>
<dbReference type="InterPro" id="IPR011006">
    <property type="entry name" value="CheY-like_superfamily"/>
</dbReference>
<evidence type="ECO:0000256" key="7">
    <source>
        <dbReference type="PROSITE-ProRule" id="PRU00169"/>
    </source>
</evidence>
<dbReference type="PROSITE" id="PS50109">
    <property type="entry name" value="HIS_KIN"/>
    <property type="match status" value="1"/>
</dbReference>
<dbReference type="InterPro" id="IPR001789">
    <property type="entry name" value="Sig_transdc_resp-reg_receiver"/>
</dbReference>
<dbReference type="EMBL" id="NIVS01000012">
    <property type="protein sequence ID" value="OWQ55402.1"/>
    <property type="molecule type" value="Genomic_DNA"/>
</dbReference>
<dbReference type="CDD" id="cd00082">
    <property type="entry name" value="HisKA"/>
    <property type="match status" value="1"/>
</dbReference>
<feature type="domain" description="Histidine kinase" evidence="8">
    <location>
        <begin position="823"/>
        <end position="1042"/>
    </location>
</feature>
<dbReference type="InterPro" id="IPR003594">
    <property type="entry name" value="HATPase_dom"/>
</dbReference>
<evidence type="ECO:0000256" key="3">
    <source>
        <dbReference type="ARBA" id="ARBA00022553"/>
    </source>
</evidence>
<dbReference type="Pfam" id="PF00512">
    <property type="entry name" value="HisKA"/>
    <property type="match status" value="1"/>
</dbReference>
<dbReference type="PANTHER" id="PTHR43047:SF72">
    <property type="entry name" value="OSMOSENSING HISTIDINE PROTEIN KINASE SLN1"/>
    <property type="match status" value="1"/>
</dbReference>
<dbReference type="Gene3D" id="1.10.287.130">
    <property type="match status" value="1"/>
</dbReference>
<keyword evidence="6" id="KW-0902">Two-component regulatory system</keyword>
<reference evidence="10 11" key="1">
    <citation type="submission" date="2017-06" db="EMBL/GenBank/DDBJ databases">
        <authorList>
            <person name="Kim H.J."/>
            <person name="Triplett B.A."/>
        </authorList>
    </citation>
    <scope>NUCLEOTIDE SEQUENCE [LARGE SCALE GENOMIC DNA]</scope>
    <source>
        <strain evidence="10 11">13146</strain>
    </source>
</reference>
<dbReference type="Gene3D" id="2.130.10.10">
    <property type="entry name" value="YVTN repeat-like/Quinoprotein amine dehydrogenase"/>
    <property type="match status" value="3"/>
</dbReference>
<dbReference type="Gene3D" id="3.40.50.2300">
    <property type="match status" value="1"/>
</dbReference>
<dbReference type="InterPro" id="IPR004358">
    <property type="entry name" value="Sig_transdc_His_kin-like_C"/>
</dbReference>
<dbReference type="PROSITE" id="PS50110">
    <property type="entry name" value="RESPONSE_REGULATORY"/>
    <property type="match status" value="1"/>
</dbReference>
<feature type="modified residue" description="4-aspartylphosphate" evidence="7">
    <location>
        <position position="1115"/>
    </location>
</feature>
<dbReference type="GO" id="GO:0000155">
    <property type="term" value="F:phosphorelay sensor kinase activity"/>
    <property type="evidence" value="ECO:0007669"/>
    <property type="project" value="InterPro"/>
</dbReference>
<dbReference type="Pfam" id="PF02518">
    <property type="entry name" value="HATPase_c"/>
    <property type="match status" value="1"/>
</dbReference>
<dbReference type="SMART" id="SM00388">
    <property type="entry name" value="HisKA"/>
    <property type="match status" value="1"/>
</dbReference>
<evidence type="ECO:0000256" key="5">
    <source>
        <dbReference type="ARBA" id="ARBA00022777"/>
    </source>
</evidence>
<evidence type="ECO:0000259" key="9">
    <source>
        <dbReference type="PROSITE" id="PS50110"/>
    </source>
</evidence>
<evidence type="ECO:0000313" key="10">
    <source>
        <dbReference type="EMBL" id="OWQ55402.1"/>
    </source>
</evidence>
<sequence length="1182" mass="128133">MVGVRVAGGRSAWMSRRWVALMLGVVLWLPMPAIAGTLVTLPWPRPLGPADALPTSALRAVVEDRDGYLWFASDDGLLRFDGHRFRAWRREQGLPDVDLRALHVDAQDRLWLATASQGLVKISADRRVIQSVAGDGAVALPRTGIGQVTSTGDGLLWVGTRTDGLFARHPDGHWQAVPMPRHGGHVRQVNALITDRDGRLWVGTPVGAFRREKDRWVAVPLAGAERGDVQELWPDPEGGVWARTRQTVHRWRGDGALLPIPTGSAMPVLRSTEGELWTAGPAGLLRHGPGRTPQPVPLRGHDGAALRTAAVLGALEDRVGGLWWIGRGQGLWHLPARWRQFTLLPAARDGWPGLDSAHVLALTPSRGERVWVAGDSGRVQRVDVRSGHSDIGFDYRPQHLPTRAVGLAEDRRGQVWVTSGTTLSRYVPGTGQQRHWLLGGESSTGAVDLQACQDGSLWLAWQDRIQRRDADGVLQLSAVPQTLGLVPPTHGPQLLCTSDGVLWAADRNGVKRWLPAQQRFASVDGAPREEVGAIAHGEDGHYWISSPGMLRRYRWDGQQLRKTHSFGVVHGYPRLLARALVVDADGIAWAGDARGLIRVDPHGGGVRRFGSDDGLPVHAVMPRRLVRTAGNHVVAAAHEGGLLLFDPVAVLRPARTPGLVVHAITARRGKAQITLPVGAGPVPLSGADRHVRVAARLLSGGEPSHVRYRFRLHGHDADWQESGAAGLRVFERLPVGLQSLEVQARQGDAGWSPIRRVALQVTPAWWQTPPARWTAAAAVVGVVWVGGWGCHAHRRRQRRWRRLHARQQRAERASVQRTRFLTTLGARIRVPMTAVLGWSELLLRAPLAPAERSRVNSLHYAGEHLLRLMDDALDMASIESGQLQLQPAPFVLQRLIEELHALLLPVAQGKALVLEWHSSVPVSACFLGDAPRLRQILLNLLGNALKFTAQGTVRLEAQPGDGGEGVLLRVRDTGPGMTPAQCQRLFQRFEQADGAQTTARYGGTGLGLAISRDLALAMGGDIMVTSRPGEGACFQVRLPLPRGEAVAGTAPLQARPEPLGARTLRVLVVYPSPSVAEVLLAMLASLGHLALCVPGLEGMPQTASDGACWDVIVVDPGLCLDDERAGARLSRCWPGVPRLALSPRADTGAQRAATAAGFDMFLRLPVSRTTLADGLARCRRVA</sequence>
<name>A0A246HPN9_STEMA</name>
<evidence type="ECO:0000259" key="8">
    <source>
        <dbReference type="PROSITE" id="PS50109"/>
    </source>
</evidence>
<evidence type="ECO:0000313" key="11">
    <source>
        <dbReference type="Proteomes" id="UP000198157"/>
    </source>
</evidence>
<dbReference type="GO" id="GO:0009927">
    <property type="term" value="F:histidine phosphotransfer kinase activity"/>
    <property type="evidence" value="ECO:0007669"/>
    <property type="project" value="TreeGrafter"/>
</dbReference>
<dbReference type="PANTHER" id="PTHR43047">
    <property type="entry name" value="TWO-COMPONENT HISTIDINE PROTEIN KINASE"/>
    <property type="match status" value="1"/>
</dbReference>
<comment type="caution">
    <text evidence="10">The sequence shown here is derived from an EMBL/GenBank/DDBJ whole genome shotgun (WGS) entry which is preliminary data.</text>
</comment>
<proteinExistence type="predicted"/>
<keyword evidence="5" id="KW-0418">Kinase</keyword>
<gene>
    <name evidence="10" type="ORF">CEE60_05645</name>
</gene>
<dbReference type="Pfam" id="PF07494">
    <property type="entry name" value="Reg_prop"/>
    <property type="match status" value="1"/>
</dbReference>
<dbReference type="SUPFAM" id="SSF52172">
    <property type="entry name" value="CheY-like"/>
    <property type="match status" value="1"/>
</dbReference>
<accession>A0A246HPN9</accession>
<dbReference type="GO" id="GO:0005886">
    <property type="term" value="C:plasma membrane"/>
    <property type="evidence" value="ECO:0007669"/>
    <property type="project" value="TreeGrafter"/>
</dbReference>
<dbReference type="InterPro" id="IPR036890">
    <property type="entry name" value="HATPase_C_sf"/>
</dbReference>
<dbReference type="EC" id="2.7.13.3" evidence="2"/>
<dbReference type="InterPro" id="IPR011110">
    <property type="entry name" value="Reg_prop"/>
</dbReference>
<dbReference type="InterPro" id="IPR036097">
    <property type="entry name" value="HisK_dim/P_sf"/>
</dbReference>
<dbReference type="AlphaFoldDB" id="A0A246HPN9"/>
<comment type="catalytic activity">
    <reaction evidence="1">
        <text>ATP + protein L-histidine = ADP + protein N-phospho-L-histidine.</text>
        <dbReference type="EC" id="2.7.13.3"/>
    </reaction>
</comment>